<sequence length="75" mass="7972">MAALAFEAQQVILMRTAMLAAGGPKAKKEARRMVSEKVAAAIEASQKAMAGASADTLIQGYRRKVRANARRLGRG</sequence>
<dbReference type="AlphaFoldDB" id="A0A6A7Y523"/>
<keyword evidence="2" id="KW-1185">Reference proteome</keyword>
<accession>A0A6A7Y523</accession>
<evidence type="ECO:0000313" key="2">
    <source>
        <dbReference type="Proteomes" id="UP000332515"/>
    </source>
</evidence>
<gene>
    <name evidence="1" type="ORF">F0357_14655</name>
</gene>
<comment type="caution">
    <text evidence="1">The sequence shown here is derived from an EMBL/GenBank/DDBJ whole genome shotgun (WGS) entry which is preliminary data.</text>
</comment>
<evidence type="ECO:0000313" key="1">
    <source>
        <dbReference type="EMBL" id="MQT13856.1"/>
    </source>
</evidence>
<proteinExistence type="predicted"/>
<organism evidence="1 2">
    <name type="scientific">Segnochrobactrum spirostomi</name>
    <dbReference type="NCBI Taxonomy" id="2608987"/>
    <lineage>
        <taxon>Bacteria</taxon>
        <taxon>Pseudomonadati</taxon>
        <taxon>Pseudomonadota</taxon>
        <taxon>Alphaproteobacteria</taxon>
        <taxon>Hyphomicrobiales</taxon>
        <taxon>Segnochrobactraceae</taxon>
        <taxon>Segnochrobactrum</taxon>
    </lineage>
</organism>
<dbReference type="EMBL" id="VWNA01000001">
    <property type="protein sequence ID" value="MQT13856.1"/>
    <property type="molecule type" value="Genomic_DNA"/>
</dbReference>
<name>A0A6A7Y523_9HYPH</name>
<reference evidence="1 2" key="1">
    <citation type="submission" date="2019-09" db="EMBL/GenBank/DDBJ databases">
        <title>Segnochrobactrum spirostomi gen. nov., sp. nov., isolated from the ciliate Spirostomum cf. yagiui and description of a novel family, Segnochrobactraceae fam. nov. within the order Rhizobiales of the class Alphaproteobacteria.</title>
        <authorList>
            <person name="Akter S."/>
            <person name="Shazib S.U.A."/>
            <person name="Shin M.K."/>
        </authorList>
    </citation>
    <scope>NUCLEOTIDE SEQUENCE [LARGE SCALE GENOMIC DNA]</scope>
    <source>
        <strain evidence="1 2">Sp-1</strain>
    </source>
</reference>
<protein>
    <submittedName>
        <fullName evidence="1">Uncharacterized protein</fullName>
    </submittedName>
</protein>
<dbReference type="Proteomes" id="UP000332515">
    <property type="component" value="Unassembled WGS sequence"/>
</dbReference>